<evidence type="ECO:0000313" key="1">
    <source>
        <dbReference type="EMBL" id="GBL45081.1"/>
    </source>
</evidence>
<evidence type="ECO:0000313" key="2">
    <source>
        <dbReference type="Proteomes" id="UP000286806"/>
    </source>
</evidence>
<proteinExistence type="predicted"/>
<name>A0A401JBP6_9PROT</name>
<reference evidence="1 2" key="1">
    <citation type="journal article" date="2019" name="Front. Microbiol.">
        <title>Genomes of Neutrophilic Sulfur-Oxidizing Chemolithoautotrophs Representing 9 Proteobacterial Species From 8 Genera.</title>
        <authorList>
            <person name="Watanabe T."/>
            <person name="Kojima H."/>
            <person name="Umezawa K."/>
            <person name="Hori C."/>
            <person name="Takasuka T.E."/>
            <person name="Kato Y."/>
            <person name="Fukui M."/>
        </authorList>
    </citation>
    <scope>NUCLEOTIDE SEQUENCE [LARGE SCALE GENOMIC DNA]</scope>
    <source>
        <strain evidence="1 2">TTN</strain>
    </source>
</reference>
<accession>A0A401JBP6</accession>
<dbReference type="EMBL" id="BGOW01000005">
    <property type="protein sequence ID" value="GBL45081.1"/>
    <property type="molecule type" value="Genomic_DNA"/>
</dbReference>
<dbReference type="Proteomes" id="UP000286806">
    <property type="component" value="Unassembled WGS sequence"/>
</dbReference>
<keyword evidence="2" id="KW-1185">Reference proteome</keyword>
<sequence length="50" mass="5995">MFSARTDTPALSWVIREISIGMFEKFGIPVWPLFRDWLEFKPIKTLMMNF</sequence>
<gene>
    <name evidence="1" type="ORF">SFMTTN_0885</name>
</gene>
<protein>
    <submittedName>
        <fullName evidence="1">Uncharacterized protein</fullName>
    </submittedName>
</protein>
<organism evidence="1 2">
    <name type="scientific">Sulfuriferula multivorans</name>
    <dbReference type="NCBI Taxonomy" id="1559896"/>
    <lineage>
        <taxon>Bacteria</taxon>
        <taxon>Pseudomonadati</taxon>
        <taxon>Pseudomonadota</taxon>
        <taxon>Betaproteobacteria</taxon>
        <taxon>Nitrosomonadales</taxon>
        <taxon>Sulfuricellaceae</taxon>
        <taxon>Sulfuriferula</taxon>
    </lineage>
</organism>
<dbReference type="AlphaFoldDB" id="A0A401JBP6"/>
<comment type="caution">
    <text evidence="1">The sequence shown here is derived from an EMBL/GenBank/DDBJ whole genome shotgun (WGS) entry which is preliminary data.</text>
</comment>